<protein>
    <submittedName>
        <fullName evidence="3">Uncharacterized protein</fullName>
    </submittedName>
</protein>
<evidence type="ECO:0000256" key="1">
    <source>
        <dbReference type="SAM" id="MobiDB-lite"/>
    </source>
</evidence>
<keyword evidence="2" id="KW-0812">Transmembrane</keyword>
<keyword evidence="2" id="KW-0472">Membrane</keyword>
<organism evidence="3 4">
    <name type="scientific">Synaphobranchus kaupii</name>
    <name type="common">Kaup's arrowtooth eel</name>
    <dbReference type="NCBI Taxonomy" id="118154"/>
    <lineage>
        <taxon>Eukaryota</taxon>
        <taxon>Metazoa</taxon>
        <taxon>Chordata</taxon>
        <taxon>Craniata</taxon>
        <taxon>Vertebrata</taxon>
        <taxon>Euteleostomi</taxon>
        <taxon>Actinopterygii</taxon>
        <taxon>Neopterygii</taxon>
        <taxon>Teleostei</taxon>
        <taxon>Anguilliformes</taxon>
        <taxon>Synaphobranchidae</taxon>
        <taxon>Synaphobranchus</taxon>
    </lineage>
</organism>
<keyword evidence="2" id="KW-1133">Transmembrane helix</keyword>
<evidence type="ECO:0000313" key="3">
    <source>
        <dbReference type="EMBL" id="KAJ8348673.1"/>
    </source>
</evidence>
<dbReference type="AlphaFoldDB" id="A0A9Q1INQ3"/>
<evidence type="ECO:0000313" key="4">
    <source>
        <dbReference type="Proteomes" id="UP001152622"/>
    </source>
</evidence>
<feature type="region of interest" description="Disordered" evidence="1">
    <location>
        <begin position="48"/>
        <end position="92"/>
    </location>
</feature>
<dbReference type="Proteomes" id="UP001152622">
    <property type="component" value="Chromosome 10"/>
</dbReference>
<gene>
    <name evidence="3" type="ORF">SKAU_G00272620</name>
</gene>
<sequence>MQEEGVWSRAGVRRSRRGKAEGEELVIQRRFYRVPQLSTTAAVFGARPARRADGARRERAGGGGRLRVASRRPALPAQRRLTQPLTLAPRGDGEPGRWMPLRLVACGHNVHRCHIPSAPPPPSPAVRKLKKDCHFPNRRADRKEEESGGYPLLCITCLLLVEGAFVIFSR</sequence>
<keyword evidence="4" id="KW-1185">Reference proteome</keyword>
<name>A0A9Q1INQ3_SYNKA</name>
<dbReference type="EMBL" id="JAINUF010000010">
    <property type="protein sequence ID" value="KAJ8348673.1"/>
    <property type="molecule type" value="Genomic_DNA"/>
</dbReference>
<feature type="transmembrane region" description="Helical" evidence="2">
    <location>
        <begin position="148"/>
        <end position="168"/>
    </location>
</feature>
<feature type="compositionally biased region" description="Basic and acidic residues" evidence="1">
    <location>
        <begin position="50"/>
        <end position="60"/>
    </location>
</feature>
<comment type="caution">
    <text evidence="3">The sequence shown here is derived from an EMBL/GenBank/DDBJ whole genome shotgun (WGS) entry which is preliminary data.</text>
</comment>
<evidence type="ECO:0000256" key="2">
    <source>
        <dbReference type="SAM" id="Phobius"/>
    </source>
</evidence>
<reference evidence="3" key="1">
    <citation type="journal article" date="2023" name="Science">
        <title>Genome structures resolve the early diversification of teleost fishes.</title>
        <authorList>
            <person name="Parey E."/>
            <person name="Louis A."/>
            <person name="Montfort J."/>
            <person name="Bouchez O."/>
            <person name="Roques C."/>
            <person name="Iampietro C."/>
            <person name="Lluch J."/>
            <person name="Castinel A."/>
            <person name="Donnadieu C."/>
            <person name="Desvignes T."/>
            <person name="Floi Bucao C."/>
            <person name="Jouanno E."/>
            <person name="Wen M."/>
            <person name="Mejri S."/>
            <person name="Dirks R."/>
            <person name="Jansen H."/>
            <person name="Henkel C."/>
            <person name="Chen W.J."/>
            <person name="Zahm M."/>
            <person name="Cabau C."/>
            <person name="Klopp C."/>
            <person name="Thompson A.W."/>
            <person name="Robinson-Rechavi M."/>
            <person name="Braasch I."/>
            <person name="Lecointre G."/>
            <person name="Bobe J."/>
            <person name="Postlethwait J.H."/>
            <person name="Berthelot C."/>
            <person name="Roest Crollius H."/>
            <person name="Guiguen Y."/>
        </authorList>
    </citation>
    <scope>NUCLEOTIDE SEQUENCE</scope>
    <source>
        <strain evidence="3">WJC10195</strain>
    </source>
</reference>
<accession>A0A9Q1INQ3</accession>
<proteinExistence type="predicted"/>
<feature type="region of interest" description="Disordered" evidence="1">
    <location>
        <begin position="1"/>
        <end position="21"/>
    </location>
</feature>